<evidence type="ECO:0000313" key="1">
    <source>
        <dbReference type="EMBL" id="KAG8183736.1"/>
    </source>
</evidence>
<dbReference type="Proteomes" id="UP000827092">
    <property type="component" value="Unassembled WGS sequence"/>
</dbReference>
<comment type="caution">
    <text evidence="1">The sequence shown here is derived from an EMBL/GenBank/DDBJ whole genome shotgun (WGS) entry which is preliminary data.</text>
</comment>
<accession>A0AAV6UKB1</accession>
<gene>
    <name evidence="1" type="ORF">JTE90_029318</name>
</gene>
<evidence type="ECO:0000313" key="2">
    <source>
        <dbReference type="Proteomes" id="UP000827092"/>
    </source>
</evidence>
<sequence>MDISSVLLSPNRPPVSPIIAFGKSAPSSEEDKSIRSEVAPDIFFSLKGDPLNGPERVSKTFPDGIRDGFLLS</sequence>
<reference evidence="1 2" key="1">
    <citation type="journal article" date="2022" name="Nat. Ecol. Evol.">
        <title>A masculinizing supergene underlies an exaggerated male reproductive morph in a spider.</title>
        <authorList>
            <person name="Hendrickx F."/>
            <person name="De Corte Z."/>
            <person name="Sonet G."/>
            <person name="Van Belleghem S.M."/>
            <person name="Kostlbacher S."/>
            <person name="Vangestel C."/>
        </authorList>
    </citation>
    <scope>NUCLEOTIDE SEQUENCE [LARGE SCALE GENOMIC DNA]</scope>
    <source>
        <strain evidence="1">W744_W776</strain>
    </source>
</reference>
<keyword evidence="2" id="KW-1185">Reference proteome</keyword>
<dbReference type="AlphaFoldDB" id="A0AAV6UKB1"/>
<protein>
    <submittedName>
        <fullName evidence="1">Uncharacterized protein</fullName>
    </submittedName>
</protein>
<organism evidence="1 2">
    <name type="scientific">Oedothorax gibbosus</name>
    <dbReference type="NCBI Taxonomy" id="931172"/>
    <lineage>
        <taxon>Eukaryota</taxon>
        <taxon>Metazoa</taxon>
        <taxon>Ecdysozoa</taxon>
        <taxon>Arthropoda</taxon>
        <taxon>Chelicerata</taxon>
        <taxon>Arachnida</taxon>
        <taxon>Araneae</taxon>
        <taxon>Araneomorphae</taxon>
        <taxon>Entelegynae</taxon>
        <taxon>Araneoidea</taxon>
        <taxon>Linyphiidae</taxon>
        <taxon>Erigoninae</taxon>
        <taxon>Oedothorax</taxon>
    </lineage>
</organism>
<proteinExistence type="predicted"/>
<dbReference type="EMBL" id="JAFNEN010000407">
    <property type="protein sequence ID" value="KAG8183736.1"/>
    <property type="molecule type" value="Genomic_DNA"/>
</dbReference>
<name>A0AAV6UKB1_9ARAC</name>